<dbReference type="EMBL" id="JAWJWE010000001">
    <property type="protein sequence ID" value="KAK6643955.1"/>
    <property type="molecule type" value="Genomic_DNA"/>
</dbReference>
<feature type="compositionally biased region" description="Basic residues" evidence="1">
    <location>
        <begin position="188"/>
        <end position="197"/>
    </location>
</feature>
<feature type="region of interest" description="Disordered" evidence="1">
    <location>
        <begin position="152"/>
        <end position="197"/>
    </location>
</feature>
<reference evidence="2 3" key="1">
    <citation type="submission" date="2023-10" db="EMBL/GenBank/DDBJ databases">
        <title>Genomes of two closely related lineages of the louse Polyplax serrata with different host specificities.</title>
        <authorList>
            <person name="Martinu J."/>
            <person name="Tarabai H."/>
            <person name="Stefka J."/>
            <person name="Hypsa V."/>
        </authorList>
    </citation>
    <scope>NUCLEOTIDE SEQUENCE [LARGE SCALE GENOMIC DNA]</scope>
    <source>
        <strain evidence="2">HR10_N</strain>
    </source>
</reference>
<protein>
    <submittedName>
        <fullName evidence="2">Uncharacterized protein</fullName>
    </submittedName>
</protein>
<proteinExistence type="predicted"/>
<evidence type="ECO:0000313" key="3">
    <source>
        <dbReference type="Proteomes" id="UP001372834"/>
    </source>
</evidence>
<evidence type="ECO:0000313" key="2">
    <source>
        <dbReference type="EMBL" id="KAK6643955.1"/>
    </source>
</evidence>
<comment type="caution">
    <text evidence="2">The sequence shown here is derived from an EMBL/GenBank/DDBJ whole genome shotgun (WGS) entry which is preliminary data.</text>
</comment>
<feature type="compositionally biased region" description="Basic and acidic residues" evidence="1">
    <location>
        <begin position="167"/>
        <end position="187"/>
    </location>
</feature>
<sequence length="197" mass="21748">MRTKSGTRADCDGNGARKSNHFVVILSDLRKGGGVVGQYSRELRLCSTRRPTSTGRPNGVKRCGTCPLLGESPKPGKHFKQNVYDELVAVRDLSRACAICKGGEEMTIFGLPFCYITGLDLRQAESLVIGTKAIERYEETVVRVRTDNEDVGGKLGGRMAVETEEVDGNRKRESGERKDKRTKGQKDKRAKSQRLNA</sequence>
<dbReference type="Proteomes" id="UP001372834">
    <property type="component" value="Unassembled WGS sequence"/>
</dbReference>
<accession>A0AAN8SGJ9</accession>
<organism evidence="2 3">
    <name type="scientific">Polyplax serrata</name>
    <name type="common">Common mouse louse</name>
    <dbReference type="NCBI Taxonomy" id="468196"/>
    <lineage>
        <taxon>Eukaryota</taxon>
        <taxon>Metazoa</taxon>
        <taxon>Ecdysozoa</taxon>
        <taxon>Arthropoda</taxon>
        <taxon>Hexapoda</taxon>
        <taxon>Insecta</taxon>
        <taxon>Pterygota</taxon>
        <taxon>Neoptera</taxon>
        <taxon>Paraneoptera</taxon>
        <taxon>Psocodea</taxon>
        <taxon>Troctomorpha</taxon>
        <taxon>Phthiraptera</taxon>
        <taxon>Anoplura</taxon>
        <taxon>Polyplacidae</taxon>
        <taxon>Polyplax</taxon>
    </lineage>
</organism>
<evidence type="ECO:0000256" key="1">
    <source>
        <dbReference type="SAM" id="MobiDB-lite"/>
    </source>
</evidence>
<dbReference type="AlphaFoldDB" id="A0AAN8SGJ9"/>
<name>A0AAN8SGJ9_POLSC</name>
<gene>
    <name evidence="2" type="ORF">RUM43_000220</name>
</gene>